<keyword evidence="3" id="KW-1185">Reference proteome</keyword>
<dbReference type="InterPro" id="IPR014729">
    <property type="entry name" value="Rossmann-like_a/b/a_fold"/>
</dbReference>
<organism evidence="2 3">
    <name type="scientific">Ditylenchus destructor</name>
    <dbReference type="NCBI Taxonomy" id="166010"/>
    <lineage>
        <taxon>Eukaryota</taxon>
        <taxon>Metazoa</taxon>
        <taxon>Ecdysozoa</taxon>
        <taxon>Nematoda</taxon>
        <taxon>Chromadorea</taxon>
        <taxon>Rhabditida</taxon>
        <taxon>Tylenchina</taxon>
        <taxon>Tylenchomorpha</taxon>
        <taxon>Sphaerularioidea</taxon>
        <taxon>Anguinidae</taxon>
        <taxon>Anguininae</taxon>
        <taxon>Ditylenchus</taxon>
    </lineage>
</organism>
<feature type="region of interest" description="Disordered" evidence="1">
    <location>
        <begin position="1"/>
        <end position="35"/>
    </location>
</feature>
<reference evidence="2" key="1">
    <citation type="submission" date="2022-01" db="EMBL/GenBank/DDBJ databases">
        <title>Genome Sequence Resource for Two Populations of Ditylenchus destructor, the Migratory Endoparasitic Phytonematode.</title>
        <authorList>
            <person name="Zhang H."/>
            <person name="Lin R."/>
            <person name="Xie B."/>
        </authorList>
    </citation>
    <scope>NUCLEOTIDE SEQUENCE</scope>
    <source>
        <strain evidence="2">BazhouSP</strain>
    </source>
</reference>
<accession>A0AAD4MH62</accession>
<feature type="compositionally biased region" description="Basic residues" evidence="1">
    <location>
        <begin position="320"/>
        <end position="330"/>
    </location>
</feature>
<feature type="compositionally biased region" description="Basic and acidic residues" evidence="1">
    <location>
        <begin position="376"/>
        <end position="389"/>
    </location>
</feature>
<dbReference type="EMBL" id="JAKKPZ010000701">
    <property type="protein sequence ID" value="KAI1692899.1"/>
    <property type="molecule type" value="Genomic_DNA"/>
</dbReference>
<feature type="compositionally biased region" description="Basic residues" evidence="1">
    <location>
        <begin position="10"/>
        <end position="23"/>
    </location>
</feature>
<feature type="compositionally biased region" description="Low complexity" evidence="1">
    <location>
        <begin position="331"/>
        <end position="360"/>
    </location>
</feature>
<proteinExistence type="predicted"/>
<evidence type="ECO:0000313" key="2">
    <source>
        <dbReference type="EMBL" id="KAI1692899.1"/>
    </source>
</evidence>
<sequence>MAPISLPVPWRRRAKRSRHRASRQRSSMFCPAVPAPLPLHHRRPGRIAGAWRGSRCSGGHPGRRRQVRQGCARGAARHGPARARLAPDRRPVRRAGPPQWQDLPVRRLFSAFQLFCDTGDRLFSTSLLAAAGAMPRLSFDPQGVYELAFNVMPIGDDTVFNELKMLSPFAVIELTDKGIVRHRIDKPLPAAPSHAPLAEQIERHRAPLAAIVGAHVAQFGNHVRSPLSGGLDSRLVLAALREAGCHPELYVYGLPGDDDVEIAQAMGEACGFEVAWTDKYAETPPPDAFPELVARNFHQFDGLPTFGNIFDNGGHGEAQRRRHAGARSRSRAGAARSTATSSTCPTAASPRTTSPAPSSRASRRAMRPLVRCRRVPGRDCRAHPRGDRAARRHRPPRSYADRADLSAHPLPRLVRARDQP</sequence>
<evidence type="ECO:0000313" key="3">
    <source>
        <dbReference type="Proteomes" id="UP001201812"/>
    </source>
</evidence>
<feature type="compositionally biased region" description="Basic residues" evidence="1">
    <location>
        <begin position="361"/>
        <end position="375"/>
    </location>
</feature>
<evidence type="ECO:0008006" key="4">
    <source>
        <dbReference type="Google" id="ProtNLM"/>
    </source>
</evidence>
<evidence type="ECO:0000256" key="1">
    <source>
        <dbReference type="SAM" id="MobiDB-lite"/>
    </source>
</evidence>
<dbReference type="SUPFAM" id="SSF52402">
    <property type="entry name" value="Adenine nucleotide alpha hydrolases-like"/>
    <property type="match status" value="1"/>
</dbReference>
<feature type="region of interest" description="Disordered" evidence="1">
    <location>
        <begin position="308"/>
        <end position="420"/>
    </location>
</feature>
<gene>
    <name evidence="2" type="ORF">DdX_20970</name>
</gene>
<feature type="region of interest" description="Disordered" evidence="1">
    <location>
        <begin position="49"/>
        <end position="98"/>
    </location>
</feature>
<name>A0AAD4MH62_9BILA</name>
<dbReference type="Gene3D" id="3.40.50.620">
    <property type="entry name" value="HUPs"/>
    <property type="match status" value="1"/>
</dbReference>
<dbReference type="Proteomes" id="UP001201812">
    <property type="component" value="Unassembled WGS sequence"/>
</dbReference>
<dbReference type="AlphaFoldDB" id="A0AAD4MH62"/>
<protein>
    <recommendedName>
        <fullName evidence="4">Asparagine synthetase domain-containing protein</fullName>
    </recommendedName>
</protein>
<comment type="caution">
    <text evidence="2">The sequence shown here is derived from an EMBL/GenBank/DDBJ whole genome shotgun (WGS) entry which is preliminary data.</text>
</comment>